<feature type="region of interest" description="Disordered" evidence="1">
    <location>
        <begin position="405"/>
        <end position="424"/>
    </location>
</feature>
<reference evidence="7" key="3">
    <citation type="journal article" date="2016" name="Gigascience">
        <title>De novo construction of an expanded transcriptome assembly for the western tarnished plant bug, Lygus hesperus.</title>
        <authorList>
            <person name="Tassone E.E."/>
            <person name="Geib S.M."/>
            <person name="Hall B."/>
            <person name="Fabrick J.A."/>
            <person name="Brent C.S."/>
            <person name="Hull J.J."/>
        </authorList>
    </citation>
    <scope>NUCLEOTIDE SEQUENCE</scope>
</reference>
<gene>
    <name evidence="7" type="primary">Kiaa0494_7</name>
    <name evidence="8" type="synonym">Kiaa0494_1</name>
    <name evidence="3" type="ORF">CM83_33477</name>
    <name evidence="5" type="ORF">CM83_33482</name>
    <name evidence="6" type="ORF">CM83_33484</name>
    <name evidence="4" type="ORF">CM83_33486</name>
    <name evidence="7" type="ORF">g.30027</name>
    <name evidence="8" type="ORF">g.30036</name>
</gene>
<feature type="compositionally biased region" description="Gly residues" evidence="1">
    <location>
        <begin position="43"/>
        <end position="61"/>
    </location>
</feature>
<dbReference type="EMBL" id="GBHO01029595">
    <property type="protein sequence ID" value="JAG14009.1"/>
    <property type="molecule type" value="Transcribed_RNA"/>
</dbReference>
<proteinExistence type="predicted"/>
<accession>A0A0A9X1Y3</accession>
<keyword evidence="2" id="KW-1133">Transmembrane helix</keyword>
<dbReference type="PANTHER" id="PTHR15717">
    <property type="entry name" value="PROTEIN KIAA0494"/>
    <property type="match status" value="1"/>
</dbReference>
<protein>
    <submittedName>
        <fullName evidence="7">EF-hand domain-containing protein KIAA0494</fullName>
    </submittedName>
</protein>
<feature type="region of interest" description="Disordered" evidence="1">
    <location>
        <begin position="13"/>
        <end position="96"/>
    </location>
</feature>
<evidence type="ECO:0000313" key="5">
    <source>
        <dbReference type="EMBL" id="JAG14009.1"/>
    </source>
</evidence>
<name>A0A0A9X1Y3_LYGHE</name>
<evidence type="ECO:0000313" key="4">
    <source>
        <dbReference type="EMBL" id="JAG14005.1"/>
    </source>
</evidence>
<reference evidence="5" key="2">
    <citation type="submission" date="2014-07" db="EMBL/GenBank/DDBJ databases">
        <authorList>
            <person name="Hull J."/>
        </authorList>
    </citation>
    <scope>NUCLEOTIDE SEQUENCE</scope>
</reference>
<feature type="compositionally biased region" description="Polar residues" evidence="1">
    <location>
        <begin position="62"/>
        <end position="72"/>
    </location>
</feature>
<feature type="transmembrane region" description="Helical" evidence="2">
    <location>
        <begin position="106"/>
        <end position="131"/>
    </location>
</feature>
<dbReference type="PANTHER" id="PTHR15717:SF2">
    <property type="entry name" value="EF-HAND CALCIUM-BINDING DOMAIN-CONTAINING PROTEIN 14"/>
    <property type="match status" value="1"/>
</dbReference>
<dbReference type="InterPro" id="IPR042352">
    <property type="entry name" value="EFCAB14"/>
</dbReference>
<dbReference type="EMBL" id="GBHO01041192">
    <property type="protein sequence ID" value="JAG02412.1"/>
    <property type="molecule type" value="Transcribed_RNA"/>
</dbReference>
<sequence length="424" mass="46035">MFSSNSTILCVDMESGRSNGSSNRGGAGGKKMRKRKELDALVGGVGVKRVGGGNKRPGSGGVSPQDQLLSESTGDEDYWSTTKISTKGKRHYPGSSGKRGQGTCSALLRLCTILLIMACVIATITVMWLFIDIREQTTYLRSQLDQVSAGSQGVPEEIQKCHSLSRQLQNNQTLIFSHIETLTQRLYNFSMLISSVQGGLHEVENRLKGSPELVNVPSHLQSLTTSIASLGSGLEDMKTTTGNLHEAQEAIQKVIDKLNNNITGINVSIVGLNNTVTKQLGSSNCSQSNHESNEKLVSSILNQLSPNISKINESLSKRIDWVAEDQKKDYKTISDLQETSANLSSQLISLRDDVLHLSTNYSTLNSQMANLKENVEKIPISEGNSNSQSRKQEILPNPITPIHIKEENGGGTMTNSSMPIIPPV</sequence>
<evidence type="ECO:0000313" key="3">
    <source>
        <dbReference type="EMBL" id="JAG02412.1"/>
    </source>
</evidence>
<organism evidence="5">
    <name type="scientific">Lygus hesperus</name>
    <name type="common">Western plant bug</name>
    <dbReference type="NCBI Taxonomy" id="30085"/>
    <lineage>
        <taxon>Eukaryota</taxon>
        <taxon>Metazoa</taxon>
        <taxon>Ecdysozoa</taxon>
        <taxon>Arthropoda</taxon>
        <taxon>Hexapoda</taxon>
        <taxon>Insecta</taxon>
        <taxon>Pterygota</taxon>
        <taxon>Neoptera</taxon>
        <taxon>Paraneoptera</taxon>
        <taxon>Hemiptera</taxon>
        <taxon>Heteroptera</taxon>
        <taxon>Panheteroptera</taxon>
        <taxon>Cimicomorpha</taxon>
        <taxon>Miridae</taxon>
        <taxon>Mirini</taxon>
        <taxon>Lygus</taxon>
    </lineage>
</organism>
<evidence type="ECO:0000313" key="7">
    <source>
        <dbReference type="EMBL" id="JAQ01984.1"/>
    </source>
</evidence>
<keyword evidence="2" id="KW-0812">Transmembrane</keyword>
<dbReference type="EMBL" id="GDHC01016645">
    <property type="protein sequence ID" value="JAQ01984.1"/>
    <property type="molecule type" value="Transcribed_RNA"/>
</dbReference>
<evidence type="ECO:0000256" key="2">
    <source>
        <dbReference type="SAM" id="Phobius"/>
    </source>
</evidence>
<evidence type="ECO:0000313" key="6">
    <source>
        <dbReference type="EMBL" id="JAG14011.1"/>
    </source>
</evidence>
<dbReference type="EMBL" id="GBHO01029599">
    <property type="protein sequence ID" value="JAG14005.1"/>
    <property type="molecule type" value="Transcribed_RNA"/>
</dbReference>
<evidence type="ECO:0000256" key="1">
    <source>
        <dbReference type="SAM" id="MobiDB-lite"/>
    </source>
</evidence>
<evidence type="ECO:0000313" key="8">
    <source>
        <dbReference type="EMBL" id="JAQ09647.1"/>
    </source>
</evidence>
<reference evidence="5" key="1">
    <citation type="journal article" date="2014" name="PLoS ONE">
        <title>Transcriptome-Based Identification of ABC Transporters in the Western Tarnished Plant Bug Lygus hesperus.</title>
        <authorList>
            <person name="Hull J.J."/>
            <person name="Chaney K."/>
            <person name="Geib S.M."/>
            <person name="Fabrick J.A."/>
            <person name="Brent C.S."/>
            <person name="Walsh D."/>
            <person name="Lavine L.C."/>
        </authorList>
    </citation>
    <scope>NUCLEOTIDE SEQUENCE</scope>
</reference>
<dbReference type="EMBL" id="GBHO01029593">
    <property type="protein sequence ID" value="JAG14011.1"/>
    <property type="molecule type" value="Transcribed_RNA"/>
</dbReference>
<dbReference type="AlphaFoldDB" id="A0A0A9X1Y3"/>
<dbReference type="EMBL" id="GDHC01008982">
    <property type="protein sequence ID" value="JAQ09647.1"/>
    <property type="molecule type" value="Transcribed_RNA"/>
</dbReference>
<keyword evidence="2" id="KW-0472">Membrane</keyword>